<feature type="binding site" evidence="3">
    <location>
        <position position="340"/>
    </location>
    <ligand>
        <name>CTP</name>
        <dbReference type="ChEBI" id="CHEBI:37563"/>
    </ligand>
</feature>
<comment type="pathway">
    <text evidence="3 4">Cofactor biosynthesis; coenzyme A biosynthesis; CoA from (R)-pantothenate: step 3/5.</text>
</comment>
<dbReference type="RefSeq" id="WP_089522936.1">
    <property type="nucleotide sequence ID" value="NZ_NMUQ01000001.1"/>
</dbReference>
<keyword evidence="3 4" id="KW-0288">FMN</keyword>
<dbReference type="PANTHER" id="PTHR14359:SF6">
    <property type="entry name" value="PHOSPHOPANTOTHENOYLCYSTEINE DECARBOXYLASE"/>
    <property type="match status" value="1"/>
</dbReference>
<evidence type="ECO:0000259" key="5">
    <source>
        <dbReference type="Pfam" id="PF02441"/>
    </source>
</evidence>
<evidence type="ECO:0000256" key="1">
    <source>
        <dbReference type="ARBA" id="ARBA00022793"/>
    </source>
</evidence>
<keyword evidence="3" id="KW-0479">Metal-binding</keyword>
<evidence type="ECO:0000256" key="2">
    <source>
        <dbReference type="ARBA" id="ARBA00023239"/>
    </source>
</evidence>
<dbReference type="GO" id="GO:0046872">
    <property type="term" value="F:metal ion binding"/>
    <property type="evidence" value="ECO:0007669"/>
    <property type="project" value="UniProtKB-KW"/>
</dbReference>
<comment type="catalytic activity">
    <reaction evidence="3 4">
        <text>N-[(R)-4-phosphopantothenoyl]-L-cysteine + H(+) = (R)-4'-phosphopantetheine + CO2</text>
        <dbReference type="Rhea" id="RHEA:16793"/>
        <dbReference type="ChEBI" id="CHEBI:15378"/>
        <dbReference type="ChEBI" id="CHEBI:16526"/>
        <dbReference type="ChEBI" id="CHEBI:59458"/>
        <dbReference type="ChEBI" id="CHEBI:61723"/>
        <dbReference type="EC" id="4.1.1.36"/>
    </reaction>
</comment>
<dbReference type="InterPro" id="IPR007085">
    <property type="entry name" value="DNA/pantothenate-metab_flavo_C"/>
</dbReference>
<feature type="domain" description="DNA/pantothenate metabolism flavoprotein C-terminal" evidence="6">
    <location>
        <begin position="186"/>
        <end position="394"/>
    </location>
</feature>
<evidence type="ECO:0000313" key="8">
    <source>
        <dbReference type="Proteomes" id="UP000215145"/>
    </source>
</evidence>
<dbReference type="Pfam" id="PF04127">
    <property type="entry name" value="DFP"/>
    <property type="match status" value="1"/>
</dbReference>
<dbReference type="EC" id="4.1.1.36" evidence="3"/>
<feature type="binding site" evidence="3">
    <location>
        <position position="336"/>
    </location>
    <ligand>
        <name>CTP</name>
        <dbReference type="ChEBI" id="CHEBI:37563"/>
    </ligand>
</feature>
<dbReference type="GO" id="GO:0071513">
    <property type="term" value="C:phosphopantothenoylcysteine decarboxylase complex"/>
    <property type="evidence" value="ECO:0007669"/>
    <property type="project" value="TreeGrafter"/>
</dbReference>
<feature type="binding site" evidence="3">
    <location>
        <position position="278"/>
    </location>
    <ligand>
        <name>CTP</name>
        <dbReference type="ChEBI" id="CHEBI:37563"/>
    </ligand>
</feature>
<keyword evidence="3 4" id="KW-0285">Flavoprotein</keyword>
<dbReference type="InterPro" id="IPR003382">
    <property type="entry name" value="Flavoprotein"/>
</dbReference>
<feature type="domain" description="Flavoprotein" evidence="5">
    <location>
        <begin position="5"/>
        <end position="175"/>
    </location>
</feature>
<keyword evidence="2 3" id="KW-0456">Lyase</keyword>
<evidence type="ECO:0000256" key="3">
    <source>
        <dbReference type="HAMAP-Rule" id="MF_02225"/>
    </source>
</evidence>
<dbReference type="SUPFAM" id="SSF52507">
    <property type="entry name" value="Homo-oligomeric flavin-containing Cys decarboxylases, HFCD"/>
    <property type="match status" value="1"/>
</dbReference>
<dbReference type="GO" id="GO:0004632">
    <property type="term" value="F:phosphopantothenate--cysteine ligase activity"/>
    <property type="evidence" value="ECO:0007669"/>
    <property type="project" value="UniProtKB-UniRule"/>
</dbReference>
<keyword evidence="1 3" id="KW-0210">Decarboxylase</keyword>
<dbReference type="GO" id="GO:0015941">
    <property type="term" value="P:pantothenate catabolic process"/>
    <property type="evidence" value="ECO:0007669"/>
    <property type="project" value="InterPro"/>
</dbReference>
<evidence type="ECO:0000256" key="4">
    <source>
        <dbReference type="RuleBase" id="RU364078"/>
    </source>
</evidence>
<evidence type="ECO:0000259" key="6">
    <source>
        <dbReference type="Pfam" id="PF04127"/>
    </source>
</evidence>
<dbReference type="GO" id="GO:0004633">
    <property type="term" value="F:phosphopantothenoylcysteine decarboxylase activity"/>
    <property type="evidence" value="ECO:0007669"/>
    <property type="project" value="UniProtKB-UniRule"/>
</dbReference>
<dbReference type="EC" id="6.3.2.5" evidence="3"/>
<gene>
    <name evidence="3 7" type="primary">coaBC</name>
    <name evidence="7" type="ORF">CGZ75_03775</name>
</gene>
<feature type="region of interest" description="Phosphopantothenoylcysteine decarboxylase" evidence="3">
    <location>
        <begin position="1"/>
        <end position="189"/>
    </location>
</feature>
<dbReference type="InterPro" id="IPR005252">
    <property type="entry name" value="CoaBC"/>
</dbReference>
<evidence type="ECO:0000313" key="7">
    <source>
        <dbReference type="EMBL" id="OXM15846.1"/>
    </source>
</evidence>
<comment type="function">
    <text evidence="3">Catalyzes two sequential steps in the biosynthesis of coenzyme A. In the first step cysteine is conjugated to 4'-phosphopantothenate to form 4-phosphopantothenoylcysteine. In the second step the latter compound is decarboxylated to form 4'-phosphopantotheine.</text>
</comment>
<dbReference type="PANTHER" id="PTHR14359">
    <property type="entry name" value="HOMO-OLIGOMERIC FLAVIN CONTAINING CYS DECARBOXYLASE FAMILY"/>
    <property type="match status" value="1"/>
</dbReference>
<accession>A0A229P0R6</accession>
<dbReference type="Gene3D" id="3.40.50.10300">
    <property type="entry name" value="CoaB-like"/>
    <property type="match status" value="1"/>
</dbReference>
<dbReference type="UniPathway" id="UPA00241">
    <property type="reaction ID" value="UER00353"/>
</dbReference>
<proteinExistence type="inferred from homology"/>
<keyword evidence="3 4" id="KW-0436">Ligase</keyword>
<dbReference type="EMBL" id="NMUQ01000001">
    <property type="protein sequence ID" value="OXM15846.1"/>
    <property type="molecule type" value="Genomic_DNA"/>
</dbReference>
<dbReference type="Gene3D" id="3.40.50.1950">
    <property type="entry name" value="Flavin prenyltransferase-like"/>
    <property type="match status" value="1"/>
</dbReference>
<dbReference type="GO" id="GO:0015937">
    <property type="term" value="P:coenzyme A biosynthetic process"/>
    <property type="evidence" value="ECO:0007669"/>
    <property type="project" value="UniProtKB-UniRule"/>
</dbReference>
<dbReference type="NCBIfam" id="TIGR00521">
    <property type="entry name" value="coaBC_dfp"/>
    <property type="match status" value="1"/>
</dbReference>
<comment type="similarity">
    <text evidence="3 4">In the N-terminal section; belongs to the HFCD (homo-oligomeric flavin containing Cys decarboxylase) superfamily.</text>
</comment>
<feature type="active site" description="Proton donor" evidence="3">
    <location>
        <position position="157"/>
    </location>
</feature>
<dbReference type="GO" id="GO:0010181">
    <property type="term" value="F:FMN binding"/>
    <property type="evidence" value="ECO:0007669"/>
    <property type="project" value="UniProtKB-UniRule"/>
</dbReference>
<comment type="pathway">
    <text evidence="3 4">Cofactor biosynthesis; coenzyme A biosynthesis; CoA from (R)-pantothenate: step 2/5.</text>
</comment>
<sequence>MLDGKTILLGVTGGIAAYKAAVLCSKLVQKGAQVHVIMTESAARFITPLTLQTLSRNPVHTDTFNEEDPAVVAHINLADRADLVLIAPATANSLAKLAAGLADDMLSTTLLATTAPIIAAPAMNVHMYEHPATVANMETLGRRGVRFIDPGTGQLACGYVAKGRLAEPEEIVQAVELYLASRSMLLGKEVVVTAGGTVERFDPVRYLTNDSSGKMGFAIAEAARDLGAQVTLIAARTTAPTPGGVELVQVESAQQMLDAVLSRADSADVVVKAAAVADYRPIIRHETKLKKTGDTLIIEMEKTTDILAELGRRKNGQFLVGFAAETDRLEEHAMDKLQRKNCDLIVANDVTMEGAGFNVDTNAVSIFDRDGLVEALPVLGKRETADRLMRLVADRLAGSAKAGVKL</sequence>
<keyword evidence="8" id="KW-1185">Reference proteome</keyword>
<keyword evidence="3" id="KW-0460">Magnesium</keyword>
<comment type="catalytic activity">
    <reaction evidence="3 4">
        <text>(R)-4'-phosphopantothenate + L-cysteine + CTP = N-[(R)-4-phosphopantothenoyl]-L-cysteine + CMP + diphosphate + H(+)</text>
        <dbReference type="Rhea" id="RHEA:19397"/>
        <dbReference type="ChEBI" id="CHEBI:10986"/>
        <dbReference type="ChEBI" id="CHEBI:15378"/>
        <dbReference type="ChEBI" id="CHEBI:33019"/>
        <dbReference type="ChEBI" id="CHEBI:35235"/>
        <dbReference type="ChEBI" id="CHEBI:37563"/>
        <dbReference type="ChEBI" id="CHEBI:59458"/>
        <dbReference type="ChEBI" id="CHEBI:60377"/>
        <dbReference type="EC" id="6.3.2.5"/>
    </reaction>
</comment>
<name>A0A229P0R6_9BACL</name>
<keyword evidence="3" id="KW-0511">Multifunctional enzyme</keyword>
<dbReference type="InterPro" id="IPR035929">
    <property type="entry name" value="CoaB-like_sf"/>
</dbReference>
<comment type="similarity">
    <text evidence="3 4">In the C-terminal section; belongs to the PPC synthetase family.</text>
</comment>
<dbReference type="Proteomes" id="UP000215145">
    <property type="component" value="Unassembled WGS sequence"/>
</dbReference>
<dbReference type="SUPFAM" id="SSF102645">
    <property type="entry name" value="CoaB-like"/>
    <property type="match status" value="1"/>
</dbReference>
<dbReference type="OrthoDB" id="9802554at2"/>
<feature type="binding site" evidence="3">
    <location>
        <position position="288"/>
    </location>
    <ligand>
        <name>CTP</name>
        <dbReference type="ChEBI" id="CHEBI:37563"/>
    </ligand>
</feature>
<dbReference type="AlphaFoldDB" id="A0A229P0R6"/>
<dbReference type="InterPro" id="IPR036551">
    <property type="entry name" value="Flavin_trans-like"/>
</dbReference>
<dbReference type="HAMAP" id="MF_02225">
    <property type="entry name" value="CoaBC"/>
    <property type="match status" value="1"/>
</dbReference>
<comment type="cofactor">
    <cofactor evidence="3">
        <name>Mg(2+)</name>
        <dbReference type="ChEBI" id="CHEBI:18420"/>
    </cofactor>
</comment>
<comment type="caution">
    <text evidence="3">Lacks conserved residue(s) required for the propagation of feature annotation.</text>
</comment>
<dbReference type="Pfam" id="PF02441">
    <property type="entry name" value="Flavoprotein"/>
    <property type="match status" value="1"/>
</dbReference>
<comment type="caution">
    <text evidence="7">The sequence shown here is derived from an EMBL/GenBank/DDBJ whole genome shotgun (WGS) entry which is preliminary data.</text>
</comment>
<comment type="function">
    <text evidence="4">Catalyzes two steps in the biosynthesis of coenzyme A. In the first step cysteine is conjugated to 4'-phosphopantothenate to form 4-phosphopantothenoylcysteine, in the latter compound is decarboxylated to form 4'-phosphopantotheine.</text>
</comment>
<comment type="cofactor">
    <cofactor evidence="3">
        <name>FMN</name>
        <dbReference type="ChEBI" id="CHEBI:58210"/>
    </cofactor>
    <text evidence="3">Binds 1 FMN per subunit.</text>
</comment>
<organism evidence="7 8">
    <name type="scientific">Paenibacillus herberti</name>
    <dbReference type="NCBI Taxonomy" id="1619309"/>
    <lineage>
        <taxon>Bacteria</taxon>
        <taxon>Bacillati</taxon>
        <taxon>Bacillota</taxon>
        <taxon>Bacilli</taxon>
        <taxon>Bacillales</taxon>
        <taxon>Paenibacillaceae</taxon>
        <taxon>Paenibacillus</taxon>
    </lineage>
</organism>
<feature type="region of interest" description="Phosphopantothenate--cysteine ligase" evidence="3">
    <location>
        <begin position="190"/>
        <end position="406"/>
    </location>
</feature>
<protein>
    <recommendedName>
        <fullName evidence="3">Coenzyme A biosynthesis bifunctional protein CoaBC</fullName>
    </recommendedName>
    <alternativeName>
        <fullName evidence="3">DNA/pantothenate metabolism flavoprotein</fullName>
    </alternativeName>
    <alternativeName>
        <fullName evidence="3">Phosphopantothenoylcysteine synthetase/decarboxylase</fullName>
        <shortName evidence="3">PPCS-PPCDC</shortName>
    </alternativeName>
    <domain>
        <recommendedName>
            <fullName evidence="3">Phosphopantothenoylcysteine decarboxylase</fullName>
            <shortName evidence="3">PPC decarboxylase</shortName>
            <shortName evidence="3">PPC-DC</shortName>
            <ecNumber evidence="3">4.1.1.36</ecNumber>
        </recommendedName>
        <alternativeName>
            <fullName evidence="3">CoaC</fullName>
        </alternativeName>
    </domain>
    <domain>
        <recommendedName>
            <fullName evidence="3">Phosphopantothenate--cysteine ligase</fullName>
            <ecNumber evidence="3">6.3.2.5</ecNumber>
        </recommendedName>
        <alternativeName>
            <fullName evidence="3">CoaB</fullName>
        </alternativeName>
        <alternativeName>
            <fullName evidence="3">Phosphopantothenoylcysteine synthetase</fullName>
            <shortName evidence="3">PPC synthetase</shortName>
            <shortName evidence="3">PPC-S</shortName>
        </alternativeName>
    </domain>
</protein>
<feature type="binding site" evidence="3">
    <location>
        <position position="322"/>
    </location>
    <ligand>
        <name>CTP</name>
        <dbReference type="ChEBI" id="CHEBI:37563"/>
    </ligand>
</feature>
<reference evidence="7 8" key="1">
    <citation type="submission" date="2017-07" db="EMBL/GenBank/DDBJ databases">
        <title>Paenibacillus herberti R33 genome sequencing and assembly.</title>
        <authorList>
            <person name="Su W."/>
        </authorList>
    </citation>
    <scope>NUCLEOTIDE SEQUENCE [LARGE SCALE GENOMIC DNA]</scope>
    <source>
        <strain evidence="7 8">R33</strain>
    </source>
</reference>